<keyword evidence="1" id="KW-0689">Ribosomal protein</keyword>
<reference evidence="1 2" key="1">
    <citation type="journal article" date="2022" name="New Phytol.">
        <title>Ecological generalism drives hyperdiversity of secondary metabolite gene clusters in xylarialean endophytes.</title>
        <authorList>
            <person name="Franco M.E.E."/>
            <person name="Wisecaver J.H."/>
            <person name="Arnold A.E."/>
            <person name="Ju Y.M."/>
            <person name="Slot J.C."/>
            <person name="Ahrendt S."/>
            <person name="Moore L.P."/>
            <person name="Eastman K.E."/>
            <person name="Scott K."/>
            <person name="Konkel Z."/>
            <person name="Mondo S.J."/>
            <person name="Kuo A."/>
            <person name="Hayes R.D."/>
            <person name="Haridas S."/>
            <person name="Andreopoulos B."/>
            <person name="Riley R."/>
            <person name="LaButti K."/>
            <person name="Pangilinan J."/>
            <person name="Lipzen A."/>
            <person name="Amirebrahimi M."/>
            <person name="Yan J."/>
            <person name="Adam C."/>
            <person name="Keymanesh K."/>
            <person name="Ng V."/>
            <person name="Louie K."/>
            <person name="Northen T."/>
            <person name="Drula E."/>
            <person name="Henrissat B."/>
            <person name="Hsieh H.M."/>
            <person name="Youens-Clark K."/>
            <person name="Lutzoni F."/>
            <person name="Miadlikowska J."/>
            <person name="Eastwood D.C."/>
            <person name="Hamelin R.C."/>
            <person name="Grigoriev I.V."/>
            <person name="U'Ren J.M."/>
        </authorList>
    </citation>
    <scope>NUCLEOTIDE SEQUENCE [LARGE SCALE GENOMIC DNA]</scope>
    <source>
        <strain evidence="1 2">CBS 119005</strain>
    </source>
</reference>
<keyword evidence="1" id="KW-0687">Ribonucleoprotein</keyword>
<dbReference type="EMBL" id="MU393553">
    <property type="protein sequence ID" value="KAI4861429.1"/>
    <property type="molecule type" value="Genomic_DNA"/>
</dbReference>
<protein>
    <submittedName>
        <fullName evidence="1">Ribosomal protein S18</fullName>
    </submittedName>
</protein>
<comment type="caution">
    <text evidence="1">The sequence shown here is derived from an EMBL/GenBank/DDBJ whole genome shotgun (WGS) entry which is preliminary data.</text>
</comment>
<evidence type="ECO:0000313" key="1">
    <source>
        <dbReference type="EMBL" id="KAI4861429.1"/>
    </source>
</evidence>
<gene>
    <name evidence="1" type="ORF">F4820DRAFT_433893</name>
</gene>
<name>A0ACB9YPX3_9PEZI</name>
<dbReference type="Proteomes" id="UP001497700">
    <property type="component" value="Unassembled WGS sequence"/>
</dbReference>
<accession>A0ACB9YPX3</accession>
<proteinExistence type="predicted"/>
<sequence>MPPRIPILAALRQPSILLKAQTASISMTSPSQAIRKDLQTTASSLVDVGDSSSSSPSSPGSRSPRGGAAAAADPTRGALDIYESMRAVRARRESTIEDVNKAAQMDDYARQMTRRWNVGEVYAPHDLSPSEMAKWRRNQARKKDLVDMLGLRPLDMYRNFSVISEFMTSHGRIKKSVETGLRPPNQRKMAKAIRRAIGLGLHPSVHHHPELLMRATHQIGTQNIASIKKDYKM</sequence>
<keyword evidence="2" id="KW-1185">Reference proteome</keyword>
<organism evidence="1 2">
    <name type="scientific">Hypoxylon rubiginosum</name>
    <dbReference type="NCBI Taxonomy" id="110542"/>
    <lineage>
        <taxon>Eukaryota</taxon>
        <taxon>Fungi</taxon>
        <taxon>Dikarya</taxon>
        <taxon>Ascomycota</taxon>
        <taxon>Pezizomycotina</taxon>
        <taxon>Sordariomycetes</taxon>
        <taxon>Xylariomycetidae</taxon>
        <taxon>Xylariales</taxon>
        <taxon>Hypoxylaceae</taxon>
        <taxon>Hypoxylon</taxon>
    </lineage>
</organism>
<evidence type="ECO:0000313" key="2">
    <source>
        <dbReference type="Proteomes" id="UP001497700"/>
    </source>
</evidence>